<evidence type="ECO:0000256" key="6">
    <source>
        <dbReference type="ARBA" id="ARBA00023125"/>
    </source>
</evidence>
<dbReference type="PROSITE" id="PS00094">
    <property type="entry name" value="C5_MTASE_1"/>
    <property type="match status" value="1"/>
</dbReference>
<comment type="subcellular location">
    <subcellularLocation>
        <location evidence="1 8">Nucleus</location>
    </subcellularLocation>
</comment>
<comment type="caution">
    <text evidence="15">The sequence shown here is derived from an EMBL/GenBank/DDBJ whole genome shotgun (WGS) entry which is preliminary data.</text>
</comment>
<dbReference type="Gene3D" id="2.30.30.490">
    <property type="match status" value="2"/>
</dbReference>
<keyword evidence="16" id="KW-1185">Reference proteome</keyword>
<dbReference type="FunFam" id="3.40.50.150:FF:000128">
    <property type="entry name" value="DNA (cytosine-5)-methyltransferase"/>
    <property type="match status" value="1"/>
</dbReference>
<dbReference type="Pfam" id="PF01426">
    <property type="entry name" value="BAH"/>
    <property type="match status" value="2"/>
</dbReference>
<dbReference type="CDD" id="cd04708">
    <property type="entry name" value="BAH_plantDCM_II"/>
    <property type="match status" value="1"/>
</dbReference>
<evidence type="ECO:0000259" key="14">
    <source>
        <dbReference type="PROSITE" id="PS51038"/>
    </source>
</evidence>
<comment type="catalytic activity">
    <reaction evidence="8 12">
        <text>a 2'-deoxycytidine in DNA + S-adenosyl-L-methionine = a 5-methyl-2'-deoxycytidine in DNA + S-adenosyl-L-homocysteine + H(+)</text>
        <dbReference type="Rhea" id="RHEA:13681"/>
        <dbReference type="Rhea" id="RHEA-COMP:11369"/>
        <dbReference type="Rhea" id="RHEA-COMP:11370"/>
        <dbReference type="ChEBI" id="CHEBI:15378"/>
        <dbReference type="ChEBI" id="CHEBI:57856"/>
        <dbReference type="ChEBI" id="CHEBI:59789"/>
        <dbReference type="ChEBI" id="CHEBI:85452"/>
        <dbReference type="ChEBI" id="CHEBI:85454"/>
        <dbReference type="EC" id="2.1.1.37"/>
    </reaction>
</comment>
<dbReference type="FunFam" id="3.40.50.150:FF:000108">
    <property type="entry name" value="DNA (cytosine-5)-methyltransferase"/>
    <property type="match status" value="1"/>
</dbReference>
<sequence>MVTGVFIINRVQGEQGFSDSKMVSSSAASNGEKQGNNRASVADKKTKTQGRGSGKKNNSNTVKPFASKAASGNGKRKIQSDSVADTAAPRKMPRRAAACLDFKQKTVKISDKSSVLQRSTDHIEAEEFEAVNITKLGPEEHPPCRKLVDFIFHDSEGNPQPFEMSEVSDIFITSIIMPLDDEIVKEKNKGVRCEAFGRIENWALSGYDEGTPVIWISTETADYECTKPAAAYKKFYARFWEKACVCIEVFKKLSKSNGGNPDISLEELLAKVARSMSGSKTFPIGSSAIDYLISFGEFIFNQLIGLDDSNDADNIKFSSLSVLILLRDQCQKSRANNNQGVVPSSQGSLTIQEGKQIEMPEDEDEKLARLLEEEENWKLLKQRNSRKSTSSRNRMYIKINEDEMANDYPLPAYYKPSVQEMDEFIFFDFDNAVSYDLPTRVLNDWSLYNSDSRLISLELLPMKPCAENDGTIFGSGNMLEDDGTGFSYNLDQCQSSTSTSKAVDNGVPVYLSAIKEWMIEFGAGMIFISIRTDMAWYRLRNPAKQYVSWYEPVVKTARLAIDIIILLKEQTRVSKLSFFDVIKKVSEFEKNHPSYISSNMVSVERYVVVHAQIILQLFDEYPESVIRKSPFAAVLLEKMEMRRHTKLVMKKKVVIVKEFNLNPSASMVPVQSKRKVMRATTTKFINKFWGEYYSNHLPIGDLHIDQDKQQKAEEEDEQEESEQEENENEDEDVELEVSIDTQEDKQKSHSLTKPDSSKLEKSEIKWNGPSEATMSCGWALYRSASVRGDKVTVGGAVSVITAAEDMVIIFVEYMFETPNGGRMVHGRVLQKGTHTVLGNAANKREVYLTNQCLEIELAEVKESVVVNIRMMPWGHKFRKENADADKIYQMKAADREKKGLPLEYFCKSLYWPQRGAFFALPVDTIGLGSGVCHSCILRENDGDDFEVTVSKATFLYKKNQYNVHDFVYVNASHFGENREDLGTHKAGRNVGLKAFVVCQLLEIKVSEKSKPNIENTLLRIRRFYRPEDISIEKAYCSDIREVLFTDETLNIPVKVIQGKCQVRKKSQLPVLDTPVNLEHIFFCDRFYDPQTGSMKQLPTNSLVFSPSGKDNLFNKAKGKGKCNERDDIEYLKWKEVPKENRLSTLDIFAGCGGLSEGLQQSGVSYTKWAIEYEQPAGVAFRQNNPDALVFIDNCNVILRAIMEKCGDADDSVSPSEAIELAAKLDEEKVKNLPLPGEVDFINGGPPCQGFSGMNRFNQSTWSKVQCEMILSFLSFADYFRPRFFLLENVRNFVSFNKGQTFRLTLASLLEMGYQVRFGILEAGTFGVSQSRKRAFIWAASPEETLPEWPEPMHVFAGPELKVTLPGGLQYSAARSTAGGAPFRSVTVRDTIGDLPSVGNGVSKFEIEYGSEPVSSFQKKIRGNVMVLSDHITKEMNELNLTRCKHIPCKPGADWRDLPEEKVKLSTGQVVDLIPWCLPNTADRHNQWKGLFGRLDWEGNFPTSITDPQPMGKVGMCFHPDQDRILTVREIARSQGFMDSFHFSGNIQNKYRQIGNAVPPPLAYALGTKLKEAVDAKKSKSVEA</sequence>
<dbReference type="FunFam" id="3.90.120.10:FF:000004">
    <property type="entry name" value="DNA (cytosine-5)-methyltransferase"/>
    <property type="match status" value="1"/>
</dbReference>
<dbReference type="InterPro" id="IPR018117">
    <property type="entry name" value="C5_DNA_meth_AS"/>
</dbReference>
<name>A0A0K9NNV6_ZOSMR</name>
<dbReference type="SMART" id="SM00439">
    <property type="entry name" value="BAH"/>
    <property type="match status" value="2"/>
</dbReference>
<dbReference type="Gene3D" id="3.90.120.10">
    <property type="entry name" value="DNA Methylase, subunit A, domain 2"/>
    <property type="match status" value="2"/>
</dbReference>
<feature type="domain" description="BAH" evidence="14">
    <location>
        <begin position="959"/>
        <end position="1098"/>
    </location>
</feature>
<evidence type="ECO:0000256" key="10">
    <source>
        <dbReference type="PROSITE-ProRule" id="PRU01016"/>
    </source>
</evidence>
<keyword evidence="4 8" id="KW-0949">S-adenosyl-L-methionine</keyword>
<keyword evidence="7 8" id="KW-0539">Nucleus</keyword>
<evidence type="ECO:0000256" key="3">
    <source>
        <dbReference type="ARBA" id="ARBA00022679"/>
    </source>
</evidence>
<dbReference type="Pfam" id="PF12047">
    <property type="entry name" value="DNMT1-RFD"/>
    <property type="match status" value="2"/>
</dbReference>
<accession>A0A0K9NNV6</accession>
<dbReference type="OrthoDB" id="5376140at2759"/>
<evidence type="ECO:0000256" key="5">
    <source>
        <dbReference type="ARBA" id="ARBA00022737"/>
    </source>
</evidence>
<keyword evidence="3 8" id="KW-0808">Transferase</keyword>
<protein>
    <recommendedName>
        <fullName evidence="8">DNA (cytosine-5)-methyltransferase</fullName>
        <ecNumber evidence="8">2.1.1.37</ecNumber>
    </recommendedName>
</protein>
<keyword evidence="6 8" id="KW-0238">DNA-binding</keyword>
<dbReference type="STRING" id="29655.A0A0K9NNV6"/>
<feature type="active site" evidence="9 10">
    <location>
        <position position="1247"/>
    </location>
</feature>
<dbReference type="GO" id="GO:0006346">
    <property type="term" value="P:DNA methylation-dependent constitutive heterochromatin formation"/>
    <property type="evidence" value="ECO:0007669"/>
    <property type="project" value="InterPro"/>
</dbReference>
<dbReference type="Pfam" id="PF00145">
    <property type="entry name" value="DNA_methylase"/>
    <property type="match status" value="1"/>
</dbReference>
<organism evidence="15 16">
    <name type="scientific">Zostera marina</name>
    <name type="common">Eelgrass</name>
    <dbReference type="NCBI Taxonomy" id="29655"/>
    <lineage>
        <taxon>Eukaryota</taxon>
        <taxon>Viridiplantae</taxon>
        <taxon>Streptophyta</taxon>
        <taxon>Embryophyta</taxon>
        <taxon>Tracheophyta</taxon>
        <taxon>Spermatophyta</taxon>
        <taxon>Magnoliopsida</taxon>
        <taxon>Liliopsida</taxon>
        <taxon>Zosteraceae</taxon>
        <taxon>Zostera</taxon>
    </lineage>
</organism>
<dbReference type="PANTHER" id="PTHR10629:SF52">
    <property type="entry name" value="DNA (CYTOSINE-5)-METHYLTRANSFERASE 1"/>
    <property type="match status" value="1"/>
</dbReference>
<dbReference type="FunFam" id="3.90.120.10:FF:000002">
    <property type="entry name" value="DNA (cytosine-5)-methyltransferase"/>
    <property type="match status" value="1"/>
</dbReference>
<dbReference type="SUPFAM" id="SSF53335">
    <property type="entry name" value="S-adenosyl-L-methionine-dependent methyltransferases"/>
    <property type="match status" value="1"/>
</dbReference>
<dbReference type="GO" id="GO:0044027">
    <property type="term" value="P:negative regulation of gene expression via chromosomal CpG island methylation"/>
    <property type="evidence" value="ECO:0000318"/>
    <property type="project" value="GO_Central"/>
</dbReference>
<dbReference type="EC" id="2.1.1.37" evidence="8"/>
<comment type="similarity">
    <text evidence="8 10 11">Belongs to the class I-like SAM-binding methyltransferase superfamily. C5-methyltransferase family.</text>
</comment>
<dbReference type="GO" id="GO:0032259">
    <property type="term" value="P:methylation"/>
    <property type="evidence" value="ECO:0007669"/>
    <property type="project" value="UniProtKB-KW"/>
</dbReference>
<dbReference type="Proteomes" id="UP000036987">
    <property type="component" value="Unassembled WGS sequence"/>
</dbReference>
<dbReference type="InterPro" id="IPR031303">
    <property type="entry name" value="C5_meth_CS"/>
</dbReference>
<feature type="domain" description="BAH" evidence="14">
    <location>
        <begin position="789"/>
        <end position="921"/>
    </location>
</feature>
<feature type="region of interest" description="Disordered" evidence="13">
    <location>
        <begin position="707"/>
        <end position="763"/>
    </location>
</feature>
<dbReference type="GO" id="GO:0005634">
    <property type="term" value="C:nucleus"/>
    <property type="evidence" value="ECO:0000318"/>
    <property type="project" value="GO_Central"/>
</dbReference>
<evidence type="ECO:0000256" key="8">
    <source>
        <dbReference type="PIRNR" id="PIRNR037404"/>
    </source>
</evidence>
<evidence type="ECO:0000256" key="12">
    <source>
        <dbReference type="RuleBase" id="RU000417"/>
    </source>
</evidence>
<dbReference type="PANTHER" id="PTHR10629">
    <property type="entry name" value="CYTOSINE-SPECIFIC METHYLTRANSFERASE"/>
    <property type="match status" value="1"/>
</dbReference>
<dbReference type="InterPro" id="IPR050390">
    <property type="entry name" value="C5-Methyltransferase"/>
</dbReference>
<evidence type="ECO:0000256" key="1">
    <source>
        <dbReference type="ARBA" id="ARBA00004123"/>
    </source>
</evidence>
<dbReference type="InterPro" id="IPR022702">
    <property type="entry name" value="Cytosine_MeTrfase1_RFD"/>
</dbReference>
<dbReference type="Gene3D" id="3.40.50.150">
    <property type="entry name" value="Vaccinia Virus protein VP39"/>
    <property type="match status" value="1"/>
</dbReference>
<dbReference type="PRINTS" id="PR00105">
    <property type="entry name" value="C5METTRFRASE"/>
</dbReference>
<dbReference type="InterPro" id="IPR001525">
    <property type="entry name" value="C5_MeTfrase"/>
</dbReference>
<evidence type="ECO:0000256" key="13">
    <source>
        <dbReference type="SAM" id="MobiDB-lite"/>
    </source>
</evidence>
<dbReference type="GO" id="GO:0003682">
    <property type="term" value="F:chromatin binding"/>
    <property type="evidence" value="ECO:0007669"/>
    <property type="project" value="UniProtKB-UniRule"/>
</dbReference>
<evidence type="ECO:0000256" key="11">
    <source>
        <dbReference type="RuleBase" id="RU000416"/>
    </source>
</evidence>
<dbReference type="EMBL" id="LFYR01001962">
    <property type="protein sequence ID" value="KMZ58298.1"/>
    <property type="molecule type" value="Genomic_DNA"/>
</dbReference>
<keyword evidence="5" id="KW-0677">Repeat</keyword>
<dbReference type="PROSITE" id="PS00095">
    <property type="entry name" value="C5_MTASE_2"/>
    <property type="match status" value="1"/>
</dbReference>
<dbReference type="GO" id="GO:0003677">
    <property type="term" value="F:DNA binding"/>
    <property type="evidence" value="ECO:0000318"/>
    <property type="project" value="GO_Central"/>
</dbReference>
<feature type="region of interest" description="Disordered" evidence="13">
    <location>
        <begin position="17"/>
        <end position="90"/>
    </location>
</feature>
<evidence type="ECO:0000256" key="4">
    <source>
        <dbReference type="ARBA" id="ARBA00022691"/>
    </source>
</evidence>
<evidence type="ECO:0000313" key="15">
    <source>
        <dbReference type="EMBL" id="KMZ58298.1"/>
    </source>
</evidence>
<feature type="compositionally biased region" description="Acidic residues" evidence="13">
    <location>
        <begin position="713"/>
        <end position="737"/>
    </location>
</feature>
<proteinExistence type="inferred from homology"/>
<dbReference type="PROSITE" id="PS51038">
    <property type="entry name" value="BAH"/>
    <property type="match status" value="2"/>
</dbReference>
<evidence type="ECO:0000256" key="2">
    <source>
        <dbReference type="ARBA" id="ARBA00022603"/>
    </source>
</evidence>
<dbReference type="GO" id="GO:0003886">
    <property type="term" value="F:DNA (cytosine-5-)-methyltransferase activity"/>
    <property type="evidence" value="ECO:0000318"/>
    <property type="project" value="GO_Central"/>
</dbReference>
<keyword evidence="2 8" id="KW-0489">Methyltransferase</keyword>
<evidence type="ECO:0000256" key="9">
    <source>
        <dbReference type="PIRSR" id="PIRSR037404-1"/>
    </source>
</evidence>
<dbReference type="NCBIfam" id="TIGR00675">
    <property type="entry name" value="dcm"/>
    <property type="match status" value="1"/>
</dbReference>
<evidence type="ECO:0000313" key="16">
    <source>
        <dbReference type="Proteomes" id="UP000036987"/>
    </source>
</evidence>
<evidence type="ECO:0000256" key="7">
    <source>
        <dbReference type="ARBA" id="ARBA00023242"/>
    </source>
</evidence>
<dbReference type="PIRSF" id="PIRSF037404">
    <property type="entry name" value="DNMT1"/>
    <property type="match status" value="1"/>
</dbReference>
<dbReference type="InterPro" id="IPR029063">
    <property type="entry name" value="SAM-dependent_MTases_sf"/>
</dbReference>
<dbReference type="InterPro" id="IPR043151">
    <property type="entry name" value="BAH_sf"/>
</dbReference>
<dbReference type="OMA" id="GWAISGY"/>
<reference evidence="16" key="1">
    <citation type="journal article" date="2016" name="Nature">
        <title>The genome of the seagrass Zostera marina reveals angiosperm adaptation to the sea.</title>
        <authorList>
            <person name="Olsen J.L."/>
            <person name="Rouze P."/>
            <person name="Verhelst B."/>
            <person name="Lin Y.-C."/>
            <person name="Bayer T."/>
            <person name="Collen J."/>
            <person name="Dattolo E."/>
            <person name="De Paoli E."/>
            <person name="Dittami S."/>
            <person name="Maumus F."/>
            <person name="Michel G."/>
            <person name="Kersting A."/>
            <person name="Lauritano C."/>
            <person name="Lohaus R."/>
            <person name="Toepel M."/>
            <person name="Tonon T."/>
            <person name="Vanneste K."/>
            <person name="Amirebrahimi M."/>
            <person name="Brakel J."/>
            <person name="Bostroem C."/>
            <person name="Chovatia M."/>
            <person name="Grimwood J."/>
            <person name="Jenkins J.W."/>
            <person name="Jueterbock A."/>
            <person name="Mraz A."/>
            <person name="Stam W.T."/>
            <person name="Tice H."/>
            <person name="Bornberg-Bauer E."/>
            <person name="Green P.J."/>
            <person name="Pearson G.A."/>
            <person name="Procaccini G."/>
            <person name="Duarte C.M."/>
            <person name="Schmutz J."/>
            <person name="Reusch T.B.H."/>
            <person name="Van de Peer Y."/>
        </authorList>
    </citation>
    <scope>NUCLEOTIDE SEQUENCE [LARGE SCALE GENOMIC DNA]</scope>
    <source>
        <strain evidence="16">cv. Finnish</strain>
    </source>
</reference>
<dbReference type="InterPro" id="IPR001025">
    <property type="entry name" value="BAH_dom"/>
</dbReference>
<gene>
    <name evidence="15" type="ORF">ZOSMA_78G00690</name>
</gene>
<dbReference type="PROSITE" id="PS51679">
    <property type="entry name" value="SAM_MT_C5"/>
    <property type="match status" value="1"/>
</dbReference>